<proteinExistence type="predicted"/>
<comment type="caution">
    <text evidence="1">The sequence shown here is derived from an EMBL/GenBank/DDBJ whole genome shotgun (WGS) entry which is preliminary data.</text>
</comment>
<keyword evidence="2" id="KW-1185">Reference proteome</keyword>
<reference evidence="1" key="1">
    <citation type="journal article" date="2021" name="Proc. Natl. Acad. Sci. U.S.A.">
        <title>Three genomes in the algal genus Volvox reveal the fate of a haploid sex-determining region after a transition to homothallism.</title>
        <authorList>
            <person name="Yamamoto K."/>
            <person name="Hamaji T."/>
            <person name="Kawai-Toyooka H."/>
            <person name="Matsuzaki R."/>
            <person name="Takahashi F."/>
            <person name="Nishimura Y."/>
            <person name="Kawachi M."/>
            <person name="Noguchi H."/>
            <person name="Minakuchi Y."/>
            <person name="Umen J.G."/>
            <person name="Toyoda A."/>
            <person name="Nozaki H."/>
        </authorList>
    </citation>
    <scope>NUCLEOTIDE SEQUENCE</scope>
    <source>
        <strain evidence="1">NIES-3780</strain>
    </source>
</reference>
<dbReference type="Proteomes" id="UP000747399">
    <property type="component" value="Unassembled WGS sequence"/>
</dbReference>
<gene>
    <name evidence="1" type="ORF">Vafri_21789</name>
</gene>
<evidence type="ECO:0000313" key="2">
    <source>
        <dbReference type="Proteomes" id="UP000747399"/>
    </source>
</evidence>
<dbReference type="AlphaFoldDB" id="A0A8J4BT68"/>
<name>A0A8J4BT68_9CHLO</name>
<dbReference type="EMBL" id="BNCO01000119">
    <property type="protein sequence ID" value="GIL68523.1"/>
    <property type="molecule type" value="Genomic_DNA"/>
</dbReference>
<evidence type="ECO:0000313" key="1">
    <source>
        <dbReference type="EMBL" id="GIL68523.1"/>
    </source>
</evidence>
<protein>
    <submittedName>
        <fullName evidence="1">Uncharacterized protein</fullName>
    </submittedName>
</protein>
<feature type="non-terminal residue" evidence="1">
    <location>
        <position position="204"/>
    </location>
</feature>
<sequence length="204" mass="22540">MTVYFPTVPLTNILGLGLPLVALREGYTAMGFTLSVSLWHTPKLCSHGFHTGSPSKSLYSPGVPYAPPRKYFALGFPLVPSKLFSHRFHMCTPSKSCSARCPSVTPSKLCTAPGLFPSSSPLKLCTALGREEVRVSIPTPVLDIEAKEDVCRLPSKVRASIRNCVHLFSLTSWGSWDGGRYLFLTNALKGKAKEWLDDWAMHRW</sequence>
<accession>A0A8J4BT68</accession>
<organism evidence="1 2">
    <name type="scientific">Volvox africanus</name>
    <dbReference type="NCBI Taxonomy" id="51714"/>
    <lineage>
        <taxon>Eukaryota</taxon>
        <taxon>Viridiplantae</taxon>
        <taxon>Chlorophyta</taxon>
        <taxon>core chlorophytes</taxon>
        <taxon>Chlorophyceae</taxon>
        <taxon>CS clade</taxon>
        <taxon>Chlamydomonadales</taxon>
        <taxon>Volvocaceae</taxon>
        <taxon>Volvox</taxon>
    </lineage>
</organism>